<dbReference type="OrthoDB" id="434253at2759"/>
<dbReference type="PANTHER" id="PTHR34818:SF1">
    <property type="entry name" value="PROTEIN BLI-3"/>
    <property type="match status" value="1"/>
</dbReference>
<dbReference type="EMBL" id="QGMI01000374">
    <property type="protein sequence ID" value="TVY41707.1"/>
    <property type="molecule type" value="Genomic_DNA"/>
</dbReference>
<dbReference type="InterPro" id="IPR012349">
    <property type="entry name" value="Split_barrel_FMN-bd"/>
</dbReference>
<dbReference type="AlphaFoldDB" id="A0A8H8RXV0"/>
<comment type="caution">
    <text evidence="2">The sequence shown here is derived from an EMBL/GenBank/DDBJ whole genome shotgun (WGS) entry which is preliminary data.</text>
</comment>
<dbReference type="InterPro" id="IPR052917">
    <property type="entry name" value="Stress-Dev_Protein"/>
</dbReference>
<sequence length="227" mass="24265">MSGFSNADTGSKAADPYKSKNLDDATVKEKIEGLTDFISASKFGMMTTRDGSSGALVSRCMALAAKVRLLSTTLLPFTSTNTHQEGGGVDLLFHTNTESGKTNDIQSDPHINISFLNGSGEWASVSGTSQIITDRSVVEKYYTSSLKAWLGDLGDGKHDGGPQDPRIGVIKVTAKTATYAVVKKNPVSRMAEIAQGVVTGNAASVNKLREITEQEIQTWRQSNSMVQ</sequence>
<proteinExistence type="predicted"/>
<dbReference type="SUPFAM" id="SSF50475">
    <property type="entry name" value="FMN-binding split barrel"/>
    <property type="match status" value="1"/>
</dbReference>
<keyword evidence="3" id="KW-1185">Reference proteome</keyword>
<organism evidence="2 3">
    <name type="scientific">Lachnellula occidentalis</name>
    <dbReference type="NCBI Taxonomy" id="215460"/>
    <lineage>
        <taxon>Eukaryota</taxon>
        <taxon>Fungi</taxon>
        <taxon>Dikarya</taxon>
        <taxon>Ascomycota</taxon>
        <taxon>Pezizomycotina</taxon>
        <taxon>Leotiomycetes</taxon>
        <taxon>Helotiales</taxon>
        <taxon>Lachnaceae</taxon>
        <taxon>Lachnellula</taxon>
    </lineage>
</organism>
<feature type="domain" description="General stress protein FMN-binding split barrel" evidence="1">
    <location>
        <begin position="31"/>
        <end position="202"/>
    </location>
</feature>
<evidence type="ECO:0000313" key="3">
    <source>
        <dbReference type="Proteomes" id="UP000443090"/>
    </source>
</evidence>
<dbReference type="PANTHER" id="PTHR34818">
    <property type="entry name" value="PROTEIN BLI-3"/>
    <property type="match status" value="1"/>
</dbReference>
<evidence type="ECO:0000259" key="1">
    <source>
        <dbReference type="Pfam" id="PF16242"/>
    </source>
</evidence>
<name>A0A8H8RXV0_9HELO</name>
<dbReference type="Gene3D" id="2.30.110.10">
    <property type="entry name" value="Electron Transport, Fmn-binding Protein, Chain A"/>
    <property type="match status" value="1"/>
</dbReference>
<dbReference type="Proteomes" id="UP000443090">
    <property type="component" value="Unassembled WGS sequence"/>
</dbReference>
<dbReference type="Pfam" id="PF16242">
    <property type="entry name" value="Pyrid_ox_like"/>
    <property type="match status" value="1"/>
</dbReference>
<evidence type="ECO:0000313" key="2">
    <source>
        <dbReference type="EMBL" id="TVY41707.1"/>
    </source>
</evidence>
<protein>
    <submittedName>
        <fullName evidence="2">Protein bli-3</fullName>
    </submittedName>
</protein>
<gene>
    <name evidence="2" type="primary">bli-3</name>
    <name evidence="2" type="ORF">LOCC1_G005532</name>
</gene>
<dbReference type="InterPro" id="IPR038725">
    <property type="entry name" value="YdaG_split_barrel_FMN-bd"/>
</dbReference>
<accession>A0A8H8RXV0</accession>
<reference evidence="2 3" key="1">
    <citation type="submission" date="2018-05" db="EMBL/GenBank/DDBJ databases">
        <title>Genome sequencing and assembly of the regulated plant pathogen Lachnellula willkommii and related sister species for the development of diagnostic species identification markers.</title>
        <authorList>
            <person name="Giroux E."/>
            <person name="Bilodeau G."/>
        </authorList>
    </citation>
    <scope>NUCLEOTIDE SEQUENCE [LARGE SCALE GENOMIC DNA]</scope>
    <source>
        <strain evidence="2 3">CBS 160.35</strain>
    </source>
</reference>